<dbReference type="Pfam" id="PF12784">
    <property type="entry name" value="PDDEXK_2"/>
    <property type="match status" value="1"/>
</dbReference>
<evidence type="ECO:0000313" key="3">
    <source>
        <dbReference type="EMBL" id="MBB1123969.1"/>
    </source>
</evidence>
<keyword evidence="4" id="KW-1185">Reference proteome</keyword>
<gene>
    <name evidence="2" type="ORF">H5S40_02830</name>
    <name evidence="3" type="ORF">H5S41_08365</name>
</gene>
<accession>A0A7W3Y849</accession>
<proteinExistence type="predicted"/>
<dbReference type="InterPro" id="IPR010106">
    <property type="entry name" value="RpnA"/>
</dbReference>
<dbReference type="NCBIfam" id="TIGR01784">
    <property type="entry name" value="T_den_put_tspse"/>
    <property type="match status" value="1"/>
</dbReference>
<comment type="caution">
    <text evidence="2">The sequence shown here is derived from an EMBL/GenBank/DDBJ whole genome shotgun (WGS) entry which is preliminary data.</text>
</comment>
<reference evidence="4 5" key="1">
    <citation type="submission" date="2020-07" db="EMBL/GenBank/DDBJ databases">
        <title>Description of Limosilactobacillus balticus sp. nov., Limosilactobacillus agrestis sp. nov., Limosilactobacillus albertensis sp. nov., Limosilactobacillus rudii sp. nov., Limosilactobacillus fastidiosus sp. nov., five novel Limosilactobacillus species isolated from the vertebrate gastrointestinal tract, and proposal of 6 subspecies of Limosilactobacillus reuteri adapted to the gastrointestinal tract of specific vertebrate hosts.</title>
        <authorList>
            <person name="Li F."/>
            <person name="Cheng C."/>
            <person name="Zheng J."/>
            <person name="Quevedo R.M."/>
            <person name="Li J."/>
            <person name="Roos S."/>
            <person name="Gaenzle M.G."/>
            <person name="Walter J."/>
        </authorList>
    </citation>
    <scope>NUCLEOTIDE SEQUENCE [LARGE SCALE GENOMIC DNA]</scope>
    <source>
        <strain evidence="3 5">Lr3000</strain>
        <strain evidence="2 4">RRLNB_1_1</strain>
    </source>
</reference>
<dbReference type="EMBL" id="JACIVC010000044">
    <property type="protein sequence ID" value="MBB1069102.1"/>
    <property type="molecule type" value="Genomic_DNA"/>
</dbReference>
<dbReference type="AlphaFoldDB" id="A0A7W3Y849"/>
<evidence type="ECO:0000313" key="4">
    <source>
        <dbReference type="Proteomes" id="UP000518316"/>
    </source>
</evidence>
<organism evidence="2 4">
    <name type="scientific">Limosilactobacillus albertensis</name>
    <dbReference type="NCBI Taxonomy" id="2759752"/>
    <lineage>
        <taxon>Bacteria</taxon>
        <taxon>Bacillati</taxon>
        <taxon>Bacillota</taxon>
        <taxon>Bacilli</taxon>
        <taxon>Lactobacillales</taxon>
        <taxon>Lactobacillaceae</taxon>
        <taxon>Limosilactobacillus</taxon>
    </lineage>
</organism>
<name>A0A7W3Y849_9LACO</name>
<dbReference type="RefSeq" id="WP_182597774.1">
    <property type="nucleotide sequence ID" value="NZ_JACIVC010000044.1"/>
</dbReference>
<dbReference type="EMBL" id="JACIVD010000066">
    <property type="protein sequence ID" value="MBB1123969.1"/>
    <property type="molecule type" value="Genomic_DNA"/>
</dbReference>
<feature type="coiled-coil region" evidence="1">
    <location>
        <begin position="215"/>
        <end position="302"/>
    </location>
</feature>
<protein>
    <submittedName>
        <fullName evidence="2">Rpn family recombination-promoting nuclease/putative transposase</fullName>
    </submittedName>
</protein>
<sequence>MDKIILRKKWEDADLTDDYIFSKVMIDHDICLEVLRRILPQLEIKGIEFPNAQQEISFAPDAHSIRFDIYTTDENNNHYDIEMQVARADNLAKRIRYYQTASTMESYNKGEPYDNVDDSYVIFFCNFDPFGFNRQQYILKKQITGMTDKVIDDGETDILFDIRSKRHDVSPKMQNFLDMIAQRNVESTDELVVKLKKRMKYVKHNRKWRAEYMRLSLYEMDQKRHEEEIKKKAEELRKQESELKKQTAEIKKQTTEIKKRDAEIKRQSIKLKKKAENITKIAEEVEKTEQQIKESINTEREKGIKNLINSLQHLNIDSVTIAKEIQTQYRLTDTEIKKYLKD</sequence>
<dbReference type="Proteomes" id="UP000518316">
    <property type="component" value="Unassembled WGS sequence"/>
</dbReference>
<evidence type="ECO:0000256" key="1">
    <source>
        <dbReference type="SAM" id="Coils"/>
    </source>
</evidence>
<evidence type="ECO:0000313" key="5">
    <source>
        <dbReference type="Proteomes" id="UP000547628"/>
    </source>
</evidence>
<keyword evidence="1" id="KW-0175">Coiled coil</keyword>
<evidence type="ECO:0000313" key="2">
    <source>
        <dbReference type="EMBL" id="MBB1069102.1"/>
    </source>
</evidence>
<dbReference type="Proteomes" id="UP000547628">
    <property type="component" value="Unassembled WGS sequence"/>
</dbReference>